<dbReference type="InterPro" id="IPR043519">
    <property type="entry name" value="NT_sf"/>
</dbReference>
<dbReference type="GO" id="GO:0016779">
    <property type="term" value="F:nucleotidyltransferase activity"/>
    <property type="evidence" value="ECO:0007669"/>
    <property type="project" value="InterPro"/>
</dbReference>
<feature type="domain" description="Kanamycin nucleotidyltransferase C-terminal" evidence="1">
    <location>
        <begin position="116"/>
        <end position="211"/>
    </location>
</feature>
<gene>
    <name evidence="2" type="ORF">KDAU_51450</name>
</gene>
<dbReference type="RefSeq" id="WP_126599911.1">
    <property type="nucleotide sequence ID" value="NZ_BIFQ01000002.1"/>
</dbReference>
<comment type="caution">
    <text evidence="2">The sequence shown here is derived from an EMBL/GenBank/DDBJ whole genome shotgun (WGS) entry which is preliminary data.</text>
</comment>
<dbReference type="EMBL" id="BIFQ01000002">
    <property type="protein sequence ID" value="GCE07816.1"/>
    <property type="molecule type" value="Genomic_DNA"/>
</dbReference>
<organism evidence="2 3">
    <name type="scientific">Dictyobacter aurantiacus</name>
    <dbReference type="NCBI Taxonomy" id="1936993"/>
    <lineage>
        <taxon>Bacteria</taxon>
        <taxon>Bacillati</taxon>
        <taxon>Chloroflexota</taxon>
        <taxon>Ktedonobacteria</taxon>
        <taxon>Ktedonobacterales</taxon>
        <taxon>Dictyobacteraceae</taxon>
        <taxon>Dictyobacter</taxon>
    </lineage>
</organism>
<evidence type="ECO:0000313" key="3">
    <source>
        <dbReference type="Proteomes" id="UP000287224"/>
    </source>
</evidence>
<evidence type="ECO:0000259" key="1">
    <source>
        <dbReference type="Pfam" id="PF07827"/>
    </source>
</evidence>
<sequence length="253" mass="29172">MNYPRKKTREERLELAQEILVKLQSRYSEELLAVAISGSISRGEDRDFSDVDMVAIVQGEKIAYDYNAIVNGLKYTIDIFSQDIVLSKITSINIRWPLLVGKFVSALPIYDDGHLFFSFKAIFDEVVTRNFDPYVKQLFVEQIYEECNKFINTTYYGTTEQVNYNAYHLFTKMVSFLGLINKTFYTSAISLPEKAMSLPINFSSFQVLGKSITTTTQQEVGELRIIVQNMLNEVIDYLKSRNIEFEEQGVFLT</sequence>
<keyword evidence="3" id="KW-1185">Reference proteome</keyword>
<proteinExistence type="predicted"/>
<dbReference type="Gene3D" id="3.30.460.10">
    <property type="entry name" value="Beta Polymerase, domain 2"/>
    <property type="match status" value="1"/>
</dbReference>
<dbReference type="InterPro" id="IPR012481">
    <property type="entry name" value="KNTase_C"/>
</dbReference>
<protein>
    <recommendedName>
        <fullName evidence="1">Kanamycin nucleotidyltransferase C-terminal domain-containing protein</fullName>
    </recommendedName>
</protein>
<dbReference type="Gene3D" id="1.20.120.330">
    <property type="entry name" value="Nucleotidyltransferases domain 2"/>
    <property type="match status" value="1"/>
</dbReference>
<dbReference type="SUPFAM" id="SSF81301">
    <property type="entry name" value="Nucleotidyltransferase"/>
    <property type="match status" value="1"/>
</dbReference>
<evidence type="ECO:0000313" key="2">
    <source>
        <dbReference type="EMBL" id="GCE07816.1"/>
    </source>
</evidence>
<dbReference type="AlphaFoldDB" id="A0A401ZM10"/>
<reference evidence="3" key="1">
    <citation type="submission" date="2018-12" db="EMBL/GenBank/DDBJ databases">
        <title>Tengunoibacter tsumagoiensis gen. nov., sp. nov., Dictyobacter kobayashii sp. nov., D. alpinus sp. nov., and D. joshuensis sp. nov. and description of Dictyobacteraceae fam. nov. within the order Ktedonobacterales isolated from Tengu-no-mugimeshi.</title>
        <authorList>
            <person name="Wang C.M."/>
            <person name="Zheng Y."/>
            <person name="Sakai Y."/>
            <person name="Toyoda A."/>
            <person name="Minakuchi Y."/>
            <person name="Abe K."/>
            <person name="Yokota A."/>
            <person name="Yabe S."/>
        </authorList>
    </citation>
    <scope>NUCLEOTIDE SEQUENCE [LARGE SCALE GENOMIC DNA]</scope>
    <source>
        <strain evidence="3">S-27</strain>
    </source>
</reference>
<dbReference type="OrthoDB" id="24442at2"/>
<accession>A0A401ZM10</accession>
<dbReference type="Proteomes" id="UP000287224">
    <property type="component" value="Unassembled WGS sequence"/>
</dbReference>
<dbReference type="GO" id="GO:0046677">
    <property type="term" value="P:response to antibiotic"/>
    <property type="evidence" value="ECO:0007669"/>
    <property type="project" value="InterPro"/>
</dbReference>
<dbReference type="Pfam" id="PF07827">
    <property type="entry name" value="KNTase_C"/>
    <property type="match status" value="1"/>
</dbReference>
<name>A0A401ZM10_9CHLR</name>